<name>A0A511KAK5_RHOTO</name>
<feature type="region of interest" description="Disordered" evidence="7">
    <location>
        <begin position="1"/>
        <end position="58"/>
    </location>
</feature>
<evidence type="ECO:0000259" key="8">
    <source>
        <dbReference type="SMART" id="SM01115"/>
    </source>
</evidence>
<reference evidence="9 10" key="1">
    <citation type="submission" date="2019-07" db="EMBL/GenBank/DDBJ databases">
        <title>Rhodotorula toruloides NBRC10032 genome sequencing.</title>
        <authorList>
            <person name="Shida Y."/>
            <person name="Takaku H."/>
            <person name="Ogasawara W."/>
            <person name="Mori K."/>
        </authorList>
    </citation>
    <scope>NUCLEOTIDE SEQUENCE [LARGE SCALE GENOMIC DNA]</scope>
    <source>
        <strain evidence="9 10">NBRC10032</strain>
    </source>
</reference>
<evidence type="ECO:0000313" key="10">
    <source>
        <dbReference type="Proteomes" id="UP000321518"/>
    </source>
</evidence>
<dbReference type="AlphaFoldDB" id="A0A511KAK5"/>
<evidence type="ECO:0000256" key="5">
    <source>
        <dbReference type="ARBA" id="ARBA00023187"/>
    </source>
</evidence>
<dbReference type="PANTHER" id="PTHR36562">
    <property type="entry name" value="SERINE/ARGININE REPETITIVE MATRIX 2"/>
    <property type="match status" value="1"/>
</dbReference>
<dbReference type="GO" id="GO:0008380">
    <property type="term" value="P:RNA splicing"/>
    <property type="evidence" value="ECO:0007669"/>
    <property type="project" value="UniProtKB-KW"/>
</dbReference>
<sequence>MSYNGVGLSTPRGSGTSGHIQANRSHLRPRQQPREAAPDFKDSFAHRPPDQGILDHERKRRVEAQCFELQVSLEDDGVEADEIERQVSTLRDKLLAQSERQQQQGPIKQHERHQLAAAKEQADARMRAALGIKADHQEGAAFDRELQEQLKQQRIAEREQAREERAKIQKQLEADREKAQRERDAQRKRHEEDMARERRHQRDGLDRSRREHADRMKAATGDAGAGAGAGASRWRDFDAEGARDAGHPSSRLPYGNSTRSPSPPPRRLDSRSPRRPRYQESQSLAAAPEGEEG</sequence>
<dbReference type="SMART" id="SM01115">
    <property type="entry name" value="cwf21"/>
    <property type="match status" value="1"/>
</dbReference>
<keyword evidence="6" id="KW-0539">Nucleus</keyword>
<feature type="domain" description="CWF21" evidence="8">
    <location>
        <begin position="54"/>
        <end position="99"/>
    </location>
</feature>
<evidence type="ECO:0000256" key="6">
    <source>
        <dbReference type="ARBA" id="ARBA00023242"/>
    </source>
</evidence>
<organism evidence="9 10">
    <name type="scientific">Rhodotorula toruloides</name>
    <name type="common">Yeast</name>
    <name type="synonym">Rhodosporidium toruloides</name>
    <dbReference type="NCBI Taxonomy" id="5286"/>
    <lineage>
        <taxon>Eukaryota</taxon>
        <taxon>Fungi</taxon>
        <taxon>Dikarya</taxon>
        <taxon>Basidiomycota</taxon>
        <taxon>Pucciniomycotina</taxon>
        <taxon>Microbotryomycetes</taxon>
        <taxon>Sporidiobolales</taxon>
        <taxon>Sporidiobolaceae</taxon>
        <taxon>Rhodotorula</taxon>
    </lineage>
</organism>
<keyword evidence="3" id="KW-0507">mRNA processing</keyword>
<feature type="compositionally biased region" description="Basic and acidic residues" evidence="7">
    <location>
        <begin position="32"/>
        <end position="58"/>
    </location>
</feature>
<keyword evidence="4" id="KW-0747">Spliceosome</keyword>
<feature type="compositionally biased region" description="Basic and acidic residues" evidence="7">
    <location>
        <begin position="154"/>
        <end position="217"/>
    </location>
</feature>
<feature type="compositionally biased region" description="Basic and acidic residues" evidence="7">
    <location>
        <begin position="108"/>
        <end position="123"/>
    </location>
</feature>
<dbReference type="CDD" id="cd21372">
    <property type="entry name" value="cwf21_CWC21-like"/>
    <property type="match status" value="1"/>
</dbReference>
<dbReference type="GO" id="GO:0005681">
    <property type="term" value="C:spliceosomal complex"/>
    <property type="evidence" value="ECO:0007669"/>
    <property type="project" value="UniProtKB-KW"/>
</dbReference>
<evidence type="ECO:0000256" key="3">
    <source>
        <dbReference type="ARBA" id="ARBA00022664"/>
    </source>
</evidence>
<gene>
    <name evidence="9" type="ORF">Rt10032_c03g1379</name>
</gene>
<feature type="compositionally biased region" description="Polar residues" evidence="7">
    <location>
        <begin position="11"/>
        <end position="24"/>
    </location>
</feature>
<dbReference type="InterPro" id="IPR013170">
    <property type="entry name" value="mRNA_splic_Cwf21_dom"/>
</dbReference>
<dbReference type="Proteomes" id="UP000321518">
    <property type="component" value="Unassembled WGS sequence"/>
</dbReference>
<evidence type="ECO:0000256" key="4">
    <source>
        <dbReference type="ARBA" id="ARBA00022728"/>
    </source>
</evidence>
<dbReference type="Pfam" id="PF08312">
    <property type="entry name" value="cwf21"/>
    <property type="match status" value="1"/>
</dbReference>
<dbReference type="PANTHER" id="PTHR36562:SF5">
    <property type="entry name" value="SERINE_ARGININE REPETITIVE MATRIX 2"/>
    <property type="match status" value="1"/>
</dbReference>
<dbReference type="InterPro" id="IPR051372">
    <property type="entry name" value="CWC21"/>
</dbReference>
<keyword evidence="5" id="KW-0508">mRNA splicing</keyword>
<accession>A0A511KAK5</accession>
<evidence type="ECO:0000256" key="2">
    <source>
        <dbReference type="ARBA" id="ARBA00005954"/>
    </source>
</evidence>
<feature type="compositionally biased region" description="Basic and acidic residues" evidence="7">
    <location>
        <begin position="233"/>
        <end position="246"/>
    </location>
</feature>
<comment type="similarity">
    <text evidence="2">Belongs to the CWC21 family.</text>
</comment>
<evidence type="ECO:0000313" key="9">
    <source>
        <dbReference type="EMBL" id="GEM07362.1"/>
    </source>
</evidence>
<evidence type="ECO:0000256" key="1">
    <source>
        <dbReference type="ARBA" id="ARBA00004123"/>
    </source>
</evidence>
<comment type="caution">
    <text evidence="9">The sequence shown here is derived from an EMBL/GenBank/DDBJ whole genome shotgun (WGS) entry which is preliminary data.</text>
</comment>
<protein>
    <submittedName>
        <fullName evidence="9">Pre-mRNA-splicing factor Cwf21</fullName>
    </submittedName>
</protein>
<evidence type="ECO:0000256" key="7">
    <source>
        <dbReference type="SAM" id="MobiDB-lite"/>
    </source>
</evidence>
<dbReference type="EMBL" id="BJWK01000003">
    <property type="protein sequence ID" value="GEM07362.1"/>
    <property type="molecule type" value="Genomic_DNA"/>
</dbReference>
<feature type="region of interest" description="Disordered" evidence="7">
    <location>
        <begin position="94"/>
        <end position="123"/>
    </location>
</feature>
<comment type="subcellular location">
    <subcellularLocation>
        <location evidence="1">Nucleus</location>
    </subcellularLocation>
</comment>
<proteinExistence type="inferred from homology"/>
<dbReference type="OrthoDB" id="10267305at2759"/>
<feature type="region of interest" description="Disordered" evidence="7">
    <location>
        <begin position="140"/>
        <end position="293"/>
    </location>
</feature>
<dbReference type="GO" id="GO:0006397">
    <property type="term" value="P:mRNA processing"/>
    <property type="evidence" value="ECO:0007669"/>
    <property type="project" value="UniProtKB-KW"/>
</dbReference>
<dbReference type="Gene3D" id="6.10.140.420">
    <property type="match status" value="1"/>
</dbReference>